<sequence>MHFLFTPNHIQLLSSCYPPTSALLTAGPAYAPSAHELSRLTYYASNHPGKLTKLGAEIEKRVRTEARKAKAGNLRARATLLITFAIFRALATECRRDIALISPALIASIDVALAATPQDLEVVARIASVFTAWTTYTNGQLIGTDHVLTQNYLSVLRQFAELSCSKSMDSETRNRTRLIGLAAITGALNSEALYNDSRQFKAQIIVLMRPILLSLFETNLSTLDEQSTAARDTPSSPYLAEFRTRPALERRAASIHLHIDGDKGPSSTDVSDACLRALFSLLEHAGGVQLGHIMQSSFDNLDAIDGWKALDHCCWYAKKLVEWAQYQYRFVVPTWLVDKLLENQDAHGPDPLQLALASMVEVINRIVMIEVQGPREDGKVPKGRSSALCHLLKALKDLIRMANEHEAMTVPGPMRTSRERSRSPPPRIEAQKPELTVIAPRRTRVSPELWQDTLSLICDRDLEVRKEYSDTLVYYLTEEMPKVGELLDADGVRRVPKLSEGAMLQVANVNLFLNSGDVGSQFLDALHAYAFILAINTTPGLNLPSQSPEQLDSAGPSSEDRTSSEERRRSMSISGRPRARKASLQRRLTLDPVSLPVPPLGWEADYASLRTILQTVQNQLPIRGLLTGVPMLARLSNSIANSPTSTLAGPLSAIIVELWKTIGEIWESKELVEFAERVLSGGTVPREVDSANVLQLLADCVHVQAALGTDAAEILRRLSVHWTPKGALYGFTERTTQAFDATVRGDNLSPLLKLSPALMQIENLSLQSLAKSTRGLGVSDLREALEGRNNMSNPALAKAASISTYDYTSSMTGGDVLSGLGLTPTRSRTKASPRKASATSGDVKDVLSKLGIGKQSNTRLKTPFQSVAQKMDS</sequence>
<dbReference type="RefSeq" id="XP_001837287.2">
    <property type="nucleotide sequence ID" value="XM_001837235.2"/>
</dbReference>
<keyword evidence="3" id="KW-1185">Reference proteome</keyword>
<feature type="compositionally biased region" description="Basic and acidic residues" evidence="1">
    <location>
        <begin position="558"/>
        <end position="569"/>
    </location>
</feature>
<gene>
    <name evidence="2" type="ORF">CC1G_00423</name>
</gene>
<organism evidence="2 3">
    <name type="scientific">Coprinopsis cinerea (strain Okayama-7 / 130 / ATCC MYA-4618 / FGSC 9003)</name>
    <name type="common">Inky cap fungus</name>
    <name type="synonym">Hormographiella aspergillata</name>
    <dbReference type="NCBI Taxonomy" id="240176"/>
    <lineage>
        <taxon>Eukaryota</taxon>
        <taxon>Fungi</taxon>
        <taxon>Dikarya</taxon>
        <taxon>Basidiomycota</taxon>
        <taxon>Agaricomycotina</taxon>
        <taxon>Agaricomycetes</taxon>
        <taxon>Agaricomycetidae</taxon>
        <taxon>Agaricales</taxon>
        <taxon>Agaricineae</taxon>
        <taxon>Psathyrellaceae</taxon>
        <taxon>Coprinopsis</taxon>
    </lineage>
</organism>
<comment type="caution">
    <text evidence="2">The sequence shown here is derived from an EMBL/GenBank/DDBJ whole genome shotgun (WGS) entry which is preliminary data.</text>
</comment>
<dbReference type="Proteomes" id="UP000001861">
    <property type="component" value="Unassembled WGS sequence"/>
</dbReference>
<feature type="region of interest" description="Disordered" evidence="1">
    <location>
        <begin position="824"/>
        <end position="843"/>
    </location>
</feature>
<dbReference type="AlphaFoldDB" id="A8NXW5"/>
<dbReference type="EMBL" id="AACS02000005">
    <property type="protein sequence ID" value="EAU84904.2"/>
    <property type="molecule type" value="Genomic_DNA"/>
</dbReference>
<feature type="region of interest" description="Disordered" evidence="1">
    <location>
        <begin position="543"/>
        <end position="584"/>
    </location>
</feature>
<evidence type="ECO:0000313" key="3">
    <source>
        <dbReference type="Proteomes" id="UP000001861"/>
    </source>
</evidence>
<dbReference type="OMA" id="EWTQYQY"/>
<reference evidence="2 3" key="1">
    <citation type="journal article" date="2010" name="Proc. Natl. Acad. Sci. U.S.A.">
        <title>Insights into evolution of multicellular fungi from the assembled chromosomes of the mushroom Coprinopsis cinerea (Coprinus cinereus).</title>
        <authorList>
            <person name="Stajich J.E."/>
            <person name="Wilke S.K."/>
            <person name="Ahren D."/>
            <person name="Au C.H."/>
            <person name="Birren B.W."/>
            <person name="Borodovsky M."/>
            <person name="Burns C."/>
            <person name="Canback B."/>
            <person name="Casselton L.A."/>
            <person name="Cheng C.K."/>
            <person name="Deng J."/>
            <person name="Dietrich F.S."/>
            <person name="Fargo D.C."/>
            <person name="Farman M.L."/>
            <person name="Gathman A.C."/>
            <person name="Goldberg J."/>
            <person name="Guigo R."/>
            <person name="Hoegger P.J."/>
            <person name="Hooker J.B."/>
            <person name="Huggins A."/>
            <person name="James T.Y."/>
            <person name="Kamada T."/>
            <person name="Kilaru S."/>
            <person name="Kodira C."/>
            <person name="Kues U."/>
            <person name="Kupfer D."/>
            <person name="Kwan H.S."/>
            <person name="Lomsadze A."/>
            <person name="Li W."/>
            <person name="Lilly W.W."/>
            <person name="Ma L.J."/>
            <person name="Mackey A.J."/>
            <person name="Manning G."/>
            <person name="Martin F."/>
            <person name="Muraguchi H."/>
            <person name="Natvig D.O."/>
            <person name="Palmerini H."/>
            <person name="Ramesh M.A."/>
            <person name="Rehmeyer C.J."/>
            <person name="Roe B.A."/>
            <person name="Shenoy N."/>
            <person name="Stanke M."/>
            <person name="Ter-Hovhannisyan V."/>
            <person name="Tunlid A."/>
            <person name="Velagapudi R."/>
            <person name="Vision T.J."/>
            <person name="Zeng Q."/>
            <person name="Zolan M.E."/>
            <person name="Pukkila P.J."/>
        </authorList>
    </citation>
    <scope>NUCLEOTIDE SEQUENCE [LARGE SCALE GENOMIC DNA]</scope>
    <source>
        <strain evidence="3">Okayama-7 / 130 / ATCC MYA-4618 / FGSC 9003</strain>
    </source>
</reference>
<dbReference type="PANTHER" id="PTHR47766">
    <property type="entry name" value="PROTEIN EFR3"/>
    <property type="match status" value="1"/>
</dbReference>
<dbReference type="InParanoid" id="A8NXW5"/>
<proteinExistence type="predicted"/>
<dbReference type="STRING" id="240176.A8NXW5"/>
<dbReference type="eggNOG" id="KOG1877">
    <property type="taxonomic scope" value="Eukaryota"/>
</dbReference>
<accession>A8NXW5</accession>
<dbReference type="OrthoDB" id="274691at2759"/>
<protein>
    <submittedName>
        <fullName evidence="2">EFR3</fullName>
    </submittedName>
</protein>
<dbReference type="GO" id="GO:0072659">
    <property type="term" value="P:protein localization to plasma membrane"/>
    <property type="evidence" value="ECO:0007669"/>
    <property type="project" value="InterPro"/>
</dbReference>
<dbReference type="InterPro" id="IPR039786">
    <property type="entry name" value="EFR3"/>
</dbReference>
<dbReference type="HOGENOM" id="CLU_007481_0_0_1"/>
<dbReference type="KEGG" id="cci:CC1G_00423"/>
<dbReference type="GeneID" id="6013844"/>
<dbReference type="PANTHER" id="PTHR47766:SF1">
    <property type="entry name" value="PROTEIN EFR3"/>
    <property type="match status" value="1"/>
</dbReference>
<name>A8NXW5_COPC7</name>
<evidence type="ECO:0000256" key="1">
    <source>
        <dbReference type="SAM" id="MobiDB-lite"/>
    </source>
</evidence>
<dbReference type="VEuPathDB" id="FungiDB:CC1G_00423"/>
<evidence type="ECO:0000313" key="2">
    <source>
        <dbReference type="EMBL" id="EAU84904.2"/>
    </source>
</evidence>